<reference evidence="2 3" key="1">
    <citation type="journal article" date="2013" name="Proc. Natl. Acad. Sci. U.S.A.">
        <title>Fine-scale variation in meiotic recombination in Mimulus inferred from population shotgun sequencing.</title>
        <authorList>
            <person name="Hellsten U."/>
            <person name="Wright K.M."/>
            <person name="Jenkins J."/>
            <person name="Shu S."/>
            <person name="Yuan Y."/>
            <person name="Wessler S.R."/>
            <person name="Schmutz J."/>
            <person name="Willis J.H."/>
            <person name="Rokhsar D.S."/>
        </authorList>
    </citation>
    <scope>NUCLEOTIDE SEQUENCE [LARGE SCALE GENOMIC DNA]</scope>
    <source>
        <strain evidence="3">cv. DUN x IM62</strain>
    </source>
</reference>
<dbReference type="AlphaFoldDB" id="A0A022RE20"/>
<evidence type="ECO:0000259" key="1">
    <source>
        <dbReference type="Pfam" id="PF00085"/>
    </source>
</evidence>
<dbReference type="GO" id="GO:0009570">
    <property type="term" value="C:chloroplast stroma"/>
    <property type="evidence" value="ECO:0000318"/>
    <property type="project" value="GO_Central"/>
</dbReference>
<dbReference type="PANTHER" id="PTHR47578:SF1">
    <property type="entry name" value="THIOREDOXIN-LIKE PROTEIN CDSP32, CHLOROPLASTIC"/>
    <property type="match status" value="1"/>
</dbReference>
<dbReference type="eggNOG" id="KOG0907">
    <property type="taxonomic scope" value="Eukaryota"/>
</dbReference>
<feature type="domain" description="Thioredoxin" evidence="1">
    <location>
        <begin position="186"/>
        <end position="285"/>
    </location>
</feature>
<organism evidence="2 3">
    <name type="scientific">Erythranthe guttata</name>
    <name type="common">Yellow monkey flower</name>
    <name type="synonym">Mimulus guttatus</name>
    <dbReference type="NCBI Taxonomy" id="4155"/>
    <lineage>
        <taxon>Eukaryota</taxon>
        <taxon>Viridiplantae</taxon>
        <taxon>Streptophyta</taxon>
        <taxon>Embryophyta</taxon>
        <taxon>Tracheophyta</taxon>
        <taxon>Spermatophyta</taxon>
        <taxon>Magnoliopsida</taxon>
        <taxon>eudicotyledons</taxon>
        <taxon>Gunneridae</taxon>
        <taxon>Pentapetalae</taxon>
        <taxon>asterids</taxon>
        <taxon>lamiids</taxon>
        <taxon>Lamiales</taxon>
        <taxon>Phrymaceae</taxon>
        <taxon>Erythranthe</taxon>
    </lineage>
</organism>
<dbReference type="PhylomeDB" id="A0A022RE20"/>
<dbReference type="GO" id="GO:0045454">
    <property type="term" value="P:cell redox homeostasis"/>
    <property type="evidence" value="ECO:0000318"/>
    <property type="project" value="GO_Central"/>
</dbReference>
<dbReference type="KEGG" id="egt:105957388"/>
<accession>A0A022RE20</accession>
<protein>
    <recommendedName>
        <fullName evidence="1">Thioredoxin domain-containing protein</fullName>
    </recommendedName>
</protein>
<dbReference type="InterPro" id="IPR044192">
    <property type="entry name" value="CDSP32"/>
</dbReference>
<gene>
    <name evidence="2" type="ORF">MIMGU_mgv1a010139mg</name>
</gene>
<evidence type="ECO:0000313" key="3">
    <source>
        <dbReference type="Proteomes" id="UP000030748"/>
    </source>
</evidence>
<proteinExistence type="predicted"/>
<name>A0A022RE20_ERYGU</name>
<dbReference type="InterPro" id="IPR013766">
    <property type="entry name" value="Thioredoxin_domain"/>
</dbReference>
<dbReference type="InterPro" id="IPR036249">
    <property type="entry name" value="Thioredoxin-like_sf"/>
</dbReference>
<dbReference type="GO" id="GO:0016671">
    <property type="term" value="F:oxidoreductase activity, acting on a sulfur group of donors, disulfide as acceptor"/>
    <property type="evidence" value="ECO:0000318"/>
    <property type="project" value="GO_Central"/>
</dbReference>
<dbReference type="Gene3D" id="3.40.30.10">
    <property type="entry name" value="Glutaredoxin"/>
    <property type="match status" value="2"/>
</dbReference>
<dbReference type="STRING" id="4155.A0A022RE20"/>
<dbReference type="Proteomes" id="UP000030748">
    <property type="component" value="Unassembled WGS sequence"/>
</dbReference>
<dbReference type="EMBL" id="KI630513">
    <property type="protein sequence ID" value="EYU37983.1"/>
    <property type="molecule type" value="Genomic_DNA"/>
</dbReference>
<dbReference type="Pfam" id="PF00085">
    <property type="entry name" value="Thioredoxin"/>
    <property type="match status" value="1"/>
</dbReference>
<keyword evidence="3" id="KW-1185">Reference proteome</keyword>
<dbReference type="PANTHER" id="PTHR47578">
    <property type="entry name" value="THIOREDOXIN-LIKE PROTEIN CDSP32, CHLOROPLASTIC"/>
    <property type="match status" value="1"/>
</dbReference>
<dbReference type="SUPFAM" id="SSF52833">
    <property type="entry name" value="Thioredoxin-like"/>
    <property type="match status" value="2"/>
</dbReference>
<sequence length="321" mass="36916">MATAFATLLCSSSSYIFIQNKSISSSRTFSHPLVTKATTLTSSLDIQVKVDNPGFKFMDKGEKVQQIHSIEEYDSELQSSSHGKLVVAHFSATHYKYKILMQQFMEEQCSISKDIKFLHVMANESDKTMQLCKREQIDKIPYFIYYKKAEKIHEEAGFRPEKLLSEILYYVEDPFSQVVQLKRVGDFEKLIKAHKFDNKLIVVNVGKRNCIPCVKIYPSVIELAGQMAGRVIFGRMNVDDGDEMCTKNMLTEIDVYKVPAFLFMRNGEFCGRYIGSCPSTLIREITKLQNYHVQKELLRVNELNWRNKSSNSRSKNINSCS</sequence>
<dbReference type="OrthoDB" id="10263751at2759"/>
<evidence type="ECO:0000313" key="2">
    <source>
        <dbReference type="EMBL" id="EYU37983.1"/>
    </source>
</evidence>